<comment type="subcellular location">
    <subcellularLocation>
        <location evidence="1">Cell inner membrane</location>
        <topology evidence="1">Multi-pass membrane protein</topology>
    </subcellularLocation>
</comment>
<dbReference type="GO" id="GO:0005886">
    <property type="term" value="C:plasma membrane"/>
    <property type="evidence" value="ECO:0007669"/>
    <property type="project" value="UniProtKB-SubCell"/>
</dbReference>
<evidence type="ECO:0000256" key="1">
    <source>
        <dbReference type="ARBA" id="ARBA00004429"/>
    </source>
</evidence>
<dbReference type="CDD" id="cd13131">
    <property type="entry name" value="MATE_NorM_like"/>
    <property type="match status" value="1"/>
</dbReference>
<feature type="transmembrane region" description="Helical" evidence="10">
    <location>
        <begin position="138"/>
        <end position="155"/>
    </location>
</feature>
<evidence type="ECO:0000256" key="6">
    <source>
        <dbReference type="ARBA" id="ARBA00022989"/>
    </source>
</evidence>
<dbReference type="GO" id="GO:0006811">
    <property type="term" value="P:monoatomic ion transport"/>
    <property type="evidence" value="ECO:0007669"/>
    <property type="project" value="UniProtKB-KW"/>
</dbReference>
<reference evidence="12" key="1">
    <citation type="journal article" date="2018" name="Front. Microbiol.">
        <title>Genome-Based Analysis Reveals the Taxonomy and Diversity of the Family Idiomarinaceae.</title>
        <authorList>
            <person name="Liu Y."/>
            <person name="Lai Q."/>
            <person name="Shao Z."/>
        </authorList>
    </citation>
    <scope>NUCLEOTIDE SEQUENCE [LARGE SCALE GENOMIC DNA]</scope>
    <source>
        <strain evidence="12">SW15</strain>
    </source>
</reference>
<evidence type="ECO:0000256" key="4">
    <source>
        <dbReference type="ARBA" id="ARBA00022475"/>
    </source>
</evidence>
<keyword evidence="3" id="KW-0050">Antiport</keyword>
<keyword evidence="5 10" id="KW-0812">Transmembrane</keyword>
<feature type="transmembrane region" description="Helical" evidence="10">
    <location>
        <begin position="420"/>
        <end position="444"/>
    </location>
</feature>
<feature type="transmembrane region" description="Helical" evidence="10">
    <location>
        <begin position="394"/>
        <end position="414"/>
    </location>
</feature>
<dbReference type="PANTHER" id="PTHR43298:SF2">
    <property type="entry name" value="FMN_FAD EXPORTER YEEO-RELATED"/>
    <property type="match status" value="1"/>
</dbReference>
<keyword evidence="6 10" id="KW-1133">Transmembrane helix</keyword>
<feature type="transmembrane region" description="Helical" evidence="10">
    <location>
        <begin position="361"/>
        <end position="382"/>
    </location>
</feature>
<evidence type="ECO:0000256" key="7">
    <source>
        <dbReference type="ARBA" id="ARBA00023065"/>
    </source>
</evidence>
<feature type="transmembrane region" description="Helical" evidence="10">
    <location>
        <begin position="195"/>
        <end position="222"/>
    </location>
</feature>
<dbReference type="NCBIfam" id="TIGR00797">
    <property type="entry name" value="matE"/>
    <property type="match status" value="1"/>
</dbReference>
<keyword evidence="4" id="KW-1003">Cell membrane</keyword>
<dbReference type="GO" id="GO:0015297">
    <property type="term" value="F:antiporter activity"/>
    <property type="evidence" value="ECO:0007669"/>
    <property type="project" value="UniProtKB-KW"/>
</dbReference>
<dbReference type="GO" id="GO:0042910">
    <property type="term" value="F:xenobiotic transmembrane transporter activity"/>
    <property type="evidence" value="ECO:0007669"/>
    <property type="project" value="InterPro"/>
</dbReference>
<dbReference type="InterPro" id="IPR048279">
    <property type="entry name" value="MdtK-like"/>
</dbReference>
<keyword evidence="2" id="KW-0813">Transport</keyword>
<dbReference type="OrthoDB" id="9780160at2"/>
<feature type="transmembrane region" description="Helical" evidence="10">
    <location>
        <begin position="243"/>
        <end position="271"/>
    </location>
</feature>
<dbReference type="EMBL" id="PIPT01000010">
    <property type="protein sequence ID" value="RUO46136.1"/>
    <property type="molecule type" value="Genomic_DNA"/>
</dbReference>
<evidence type="ECO:0000313" key="12">
    <source>
        <dbReference type="Proteomes" id="UP000286678"/>
    </source>
</evidence>
<evidence type="ECO:0000256" key="2">
    <source>
        <dbReference type="ARBA" id="ARBA00022448"/>
    </source>
</evidence>
<feature type="transmembrane region" description="Helical" evidence="10">
    <location>
        <begin position="167"/>
        <end position="189"/>
    </location>
</feature>
<feature type="transmembrane region" description="Helical" evidence="10">
    <location>
        <begin position="101"/>
        <end position="126"/>
    </location>
</feature>
<sequence length="470" mass="50651">MSRTAQLPRPDHWWRESKKLARLTGPILVAQLTQMLMGVVDTVMAGRVSATDLAAVSVGGSIWFPSTLLVFGMGLALAPIISHFDGANKRHKVANMVQQGFYAALIGSLLCVAVIFSAPLILNAMAVEDNFRTITLDYLGYLIWAVPALVLYMVLRNFCEGLSHTVPSLVIGIIGLLVNIPANYILIYGKFGTPAMGGAGCGLATAIVLWVMALGLLVYVLWAKRFKAIGVFQQWFKPDWDDIWYIVRLGFPIATAMFFEVSLFAAAALVIAPLGATMVASHQIALNISSLVYMVPLSLSMAVTLRVGFALGAGNPANAMLSHKLATIYGMTFAAVNGLIMWLAGGWLASLYTPDQGVINLAATLMGLAAIFTLSDTFQAVAMGTLRGYKDTKAVMFITFVSYWPFGLTIGILLSRTDIIVPAMGAAGMWIGFIIGLSIAAVLLTWRLRKVSQRYDRNLLAGNLKESAAD</sequence>
<accession>A0A432XBW0</accession>
<name>A0A432XBW0_9GAMM</name>
<feature type="transmembrane region" description="Helical" evidence="10">
    <location>
        <begin position="291"/>
        <end position="313"/>
    </location>
</feature>
<dbReference type="RefSeq" id="WP_126834713.1">
    <property type="nucleotide sequence ID" value="NZ_PIPT01000010.1"/>
</dbReference>
<dbReference type="InterPro" id="IPR002528">
    <property type="entry name" value="MATE_fam"/>
</dbReference>
<dbReference type="PIRSF" id="PIRSF006603">
    <property type="entry name" value="DinF"/>
    <property type="match status" value="1"/>
</dbReference>
<gene>
    <name evidence="11" type="ORF">CWE21_12180</name>
</gene>
<dbReference type="Pfam" id="PF01554">
    <property type="entry name" value="MatE"/>
    <property type="match status" value="2"/>
</dbReference>
<organism evidence="11 12">
    <name type="scientific">Pseudidiomarina aquimaris</name>
    <dbReference type="NCBI Taxonomy" id="641841"/>
    <lineage>
        <taxon>Bacteria</taxon>
        <taxon>Pseudomonadati</taxon>
        <taxon>Pseudomonadota</taxon>
        <taxon>Gammaproteobacteria</taxon>
        <taxon>Alteromonadales</taxon>
        <taxon>Idiomarinaceae</taxon>
        <taxon>Pseudidiomarina</taxon>
    </lineage>
</organism>
<keyword evidence="8 10" id="KW-0472">Membrane</keyword>
<feature type="transmembrane region" description="Helical" evidence="10">
    <location>
        <begin position="20"/>
        <end position="40"/>
    </location>
</feature>
<feature type="transmembrane region" description="Helical" evidence="10">
    <location>
        <begin position="60"/>
        <end position="81"/>
    </location>
</feature>
<comment type="caution">
    <text evidence="11">The sequence shown here is derived from an EMBL/GenBank/DDBJ whole genome shotgun (WGS) entry which is preliminary data.</text>
</comment>
<feature type="transmembrane region" description="Helical" evidence="10">
    <location>
        <begin position="325"/>
        <end position="349"/>
    </location>
</feature>
<protein>
    <recommendedName>
        <fullName evidence="9">Multidrug-efflux transporter</fullName>
    </recommendedName>
</protein>
<keyword evidence="12" id="KW-1185">Reference proteome</keyword>
<dbReference type="InterPro" id="IPR050222">
    <property type="entry name" value="MATE_MdtK"/>
</dbReference>
<evidence type="ECO:0000256" key="9">
    <source>
        <dbReference type="ARBA" id="ARBA00031636"/>
    </source>
</evidence>
<dbReference type="PANTHER" id="PTHR43298">
    <property type="entry name" value="MULTIDRUG RESISTANCE PROTEIN NORM-RELATED"/>
    <property type="match status" value="1"/>
</dbReference>
<evidence type="ECO:0000256" key="10">
    <source>
        <dbReference type="SAM" id="Phobius"/>
    </source>
</evidence>
<dbReference type="Proteomes" id="UP000286678">
    <property type="component" value="Unassembled WGS sequence"/>
</dbReference>
<evidence type="ECO:0000256" key="8">
    <source>
        <dbReference type="ARBA" id="ARBA00023136"/>
    </source>
</evidence>
<proteinExistence type="predicted"/>
<evidence type="ECO:0000256" key="5">
    <source>
        <dbReference type="ARBA" id="ARBA00022692"/>
    </source>
</evidence>
<evidence type="ECO:0000313" key="11">
    <source>
        <dbReference type="EMBL" id="RUO46136.1"/>
    </source>
</evidence>
<evidence type="ECO:0000256" key="3">
    <source>
        <dbReference type="ARBA" id="ARBA00022449"/>
    </source>
</evidence>
<keyword evidence="7" id="KW-0406">Ion transport</keyword>
<dbReference type="AlphaFoldDB" id="A0A432XBW0"/>